<proteinExistence type="predicted"/>
<dbReference type="Proteomes" id="UP001304300">
    <property type="component" value="Chromosome"/>
</dbReference>
<dbReference type="Pfam" id="PF25023">
    <property type="entry name" value="TEN_YD-shell"/>
    <property type="match status" value="1"/>
</dbReference>
<evidence type="ECO:0000259" key="2">
    <source>
        <dbReference type="Pfam" id="PF25023"/>
    </source>
</evidence>
<organism evidence="3 4">
    <name type="scientific">Rubellicoccus peritrichatus</name>
    <dbReference type="NCBI Taxonomy" id="3080537"/>
    <lineage>
        <taxon>Bacteria</taxon>
        <taxon>Pseudomonadati</taxon>
        <taxon>Verrucomicrobiota</taxon>
        <taxon>Opitutia</taxon>
        <taxon>Puniceicoccales</taxon>
        <taxon>Cerasicoccaceae</taxon>
        <taxon>Rubellicoccus</taxon>
    </lineage>
</organism>
<dbReference type="Gene3D" id="2.180.10.10">
    <property type="entry name" value="RHS repeat-associated core"/>
    <property type="match status" value="1"/>
</dbReference>
<protein>
    <submittedName>
        <fullName evidence="3">RHS repeat-associated core domain-containing protein</fullName>
    </submittedName>
</protein>
<keyword evidence="4" id="KW-1185">Reference proteome</keyword>
<dbReference type="PANTHER" id="PTHR32305">
    <property type="match status" value="1"/>
</dbReference>
<evidence type="ECO:0000313" key="3">
    <source>
        <dbReference type="EMBL" id="WOO42584.1"/>
    </source>
</evidence>
<evidence type="ECO:0000313" key="4">
    <source>
        <dbReference type="Proteomes" id="UP001304300"/>
    </source>
</evidence>
<dbReference type="EMBL" id="CP136920">
    <property type="protein sequence ID" value="WOO42584.1"/>
    <property type="molecule type" value="Genomic_DNA"/>
</dbReference>
<dbReference type="RefSeq" id="WP_317835108.1">
    <property type="nucleotide sequence ID" value="NZ_CP136920.1"/>
</dbReference>
<name>A0AAQ3LAG6_9BACT</name>
<keyword evidence="1" id="KW-0677">Repeat</keyword>
<gene>
    <name evidence="3" type="ORF">RZN69_05735</name>
</gene>
<dbReference type="NCBIfam" id="TIGR03696">
    <property type="entry name" value="Rhs_assc_core"/>
    <property type="match status" value="1"/>
</dbReference>
<sequence>MPHKTYLQNASAHGPSGEVLTNSASAGTLFVPQTPLVPTYDDDGNLTQDGRWSYSWNAENRLIEQDTLASAVTAGAEDYRVTYQYDYLGRMFERVVYKDDVVESTERFIWDGYNQVAKVDGLGNLLQTYLWGLDLSGTLQDAGGVGGLLSVTDSTGTSDETFLAFYDGNGNIMGYADASDGSIAANFDYGPFGESLRESGDDVGKLDFRFSTKISDSITGIIHYELRDYNPESGRWLSRDPIEENGGLNLYGFVGNDGTNNVDILGLSITINIGYDSEGTKVRSRLERMTVALDEVLRKCKENFGLDVEYDINEVGTDIVKTPLLRGFGRVGNRINDYGYDFVGQFKNRYNMTDSEYSRSRYNEAITIIQRAGDGVPVLLTAGTIRVADGIAEGVAFDNQSILINLDPTNGTLNRYVLAHELGHYAGYVPPSEFLADDGHHYSESTNLMHGPAGSEPDCGYCIALWALSTEEE</sequence>
<dbReference type="PANTHER" id="PTHR32305:SF15">
    <property type="entry name" value="PROTEIN RHSA-RELATED"/>
    <property type="match status" value="1"/>
</dbReference>
<accession>A0AAQ3LAG6</accession>
<dbReference type="InterPro" id="IPR050708">
    <property type="entry name" value="T6SS_VgrG/RHS"/>
</dbReference>
<reference evidence="3 4" key="1">
    <citation type="submission" date="2023-10" db="EMBL/GenBank/DDBJ databases">
        <title>Rubellicoccus peritrichatus gen. nov., sp. nov., isolated from an algae of coral reef tank.</title>
        <authorList>
            <person name="Luo J."/>
        </authorList>
    </citation>
    <scope>NUCLEOTIDE SEQUENCE [LARGE SCALE GENOMIC DNA]</scope>
    <source>
        <strain evidence="3 4">CR14</strain>
    </source>
</reference>
<dbReference type="AlphaFoldDB" id="A0AAQ3LAG6"/>
<dbReference type="InterPro" id="IPR056823">
    <property type="entry name" value="TEN-like_YD-shell"/>
</dbReference>
<evidence type="ECO:0000256" key="1">
    <source>
        <dbReference type="ARBA" id="ARBA00022737"/>
    </source>
</evidence>
<dbReference type="KEGG" id="puo:RZN69_05735"/>
<feature type="domain" description="Teneurin-like YD-shell" evidence="2">
    <location>
        <begin position="40"/>
        <end position="257"/>
    </location>
</feature>
<dbReference type="InterPro" id="IPR022385">
    <property type="entry name" value="Rhs_assc_core"/>
</dbReference>